<sequence>MKKLFSLALLLVLSLPLLASKDGLEFNKYGVRIKLVRAKGDARVMTRQGELFLYQRVQERKFRLLESGISANELLPKIKRSTFFVVRAPKAEYYFSTSGLALGTFIDDLGEKRVYRISLGDLDLNHLLGSYRDQWNDLSCPETNYFVYNLRGDGVRFNVFINGNMIFTNTDKQDYTSFNAALPINRFLKIGENSVKIGIFDSKNGSSGLQMSIVDIYNGGKAIIPEGALPLSKEWIDFSFDLPPGTCLEVEE</sequence>
<accession>A0A1F4T5I4</accession>
<evidence type="ECO:0000313" key="3">
    <source>
        <dbReference type="Proteomes" id="UP000178602"/>
    </source>
</evidence>
<proteinExistence type="predicted"/>
<feature type="signal peptide" evidence="1">
    <location>
        <begin position="1"/>
        <end position="19"/>
    </location>
</feature>
<reference evidence="2 3" key="1">
    <citation type="journal article" date="2016" name="Nat. Commun.">
        <title>Thousands of microbial genomes shed light on interconnected biogeochemical processes in an aquifer system.</title>
        <authorList>
            <person name="Anantharaman K."/>
            <person name="Brown C.T."/>
            <person name="Hug L.A."/>
            <person name="Sharon I."/>
            <person name="Castelle C.J."/>
            <person name="Probst A.J."/>
            <person name="Thomas B.C."/>
            <person name="Singh A."/>
            <person name="Wilkins M.J."/>
            <person name="Karaoz U."/>
            <person name="Brodie E.L."/>
            <person name="Williams K.H."/>
            <person name="Hubbard S.S."/>
            <person name="Banfield J.F."/>
        </authorList>
    </citation>
    <scope>NUCLEOTIDE SEQUENCE [LARGE SCALE GENOMIC DNA]</scope>
</reference>
<keyword evidence="1" id="KW-0732">Signal</keyword>
<evidence type="ECO:0000313" key="2">
    <source>
        <dbReference type="EMBL" id="OGC27800.1"/>
    </source>
</evidence>
<feature type="chain" id="PRO_5009514468" evidence="1">
    <location>
        <begin position="20"/>
        <end position="252"/>
    </location>
</feature>
<gene>
    <name evidence="2" type="ORF">A3K49_02175</name>
</gene>
<name>A0A1F4T5I4_UNCSA</name>
<organism evidence="2 3">
    <name type="scientific">candidate division WOR-1 bacterium RIFOXYC12_FULL_54_18</name>
    <dbReference type="NCBI Taxonomy" id="1802584"/>
    <lineage>
        <taxon>Bacteria</taxon>
        <taxon>Bacillati</taxon>
        <taxon>Saganbacteria</taxon>
    </lineage>
</organism>
<dbReference type="AlphaFoldDB" id="A0A1F4T5I4"/>
<protein>
    <submittedName>
        <fullName evidence="2">Uncharacterized protein</fullName>
    </submittedName>
</protein>
<dbReference type="EMBL" id="MEUG01000001">
    <property type="protein sequence ID" value="OGC27800.1"/>
    <property type="molecule type" value="Genomic_DNA"/>
</dbReference>
<evidence type="ECO:0000256" key="1">
    <source>
        <dbReference type="SAM" id="SignalP"/>
    </source>
</evidence>
<comment type="caution">
    <text evidence="2">The sequence shown here is derived from an EMBL/GenBank/DDBJ whole genome shotgun (WGS) entry which is preliminary data.</text>
</comment>
<dbReference type="Proteomes" id="UP000178602">
    <property type="component" value="Unassembled WGS sequence"/>
</dbReference>